<evidence type="ECO:0000259" key="11">
    <source>
        <dbReference type="Pfam" id="PF07479"/>
    </source>
</evidence>
<dbReference type="GO" id="GO:0051287">
    <property type="term" value="F:NAD binding"/>
    <property type="evidence" value="ECO:0007669"/>
    <property type="project" value="UniProtKB-UniRule"/>
</dbReference>
<sequence>MKKRIGVIGTGNWGTTLAKMIANNVTKKNASKYFDKTVVLWGIEEKYEGELLSSVINLQHINKKYLDGVELPHNIFCTSDISKFTDIDIVVVALPHQFIGTMESFKNVIKNNCIAVSVIKGFIDHPNGSITLISSYLKDLLGCRISVLMGANIATEVARGTISEGTLGYNDEDSKEILYYMLNSYSYRVTCVKDIPGVELVGSLKNVVALGCGLVEGLGYSGNTKVAIMRNGIIEIRRFLKFFYPESKDETIFQSCGIADLIVSCLEGRNYKFGVMKGKEDMSLEDFEESIGGQKIQGTGTAEAIFNFLVFKKRTTDFPLFVNTYMIFVENSEPSEILKCISTDSLKDVFD</sequence>
<dbReference type="GO" id="GO:0005829">
    <property type="term" value="C:cytosol"/>
    <property type="evidence" value="ECO:0007669"/>
    <property type="project" value="TreeGrafter"/>
</dbReference>
<evidence type="ECO:0000259" key="10">
    <source>
        <dbReference type="Pfam" id="PF01210"/>
    </source>
</evidence>
<dbReference type="AlphaFoldDB" id="A0A9P6H132"/>
<dbReference type="InterPro" id="IPR011128">
    <property type="entry name" value="G3P_DH_NAD-dep_N"/>
</dbReference>
<dbReference type="InterPro" id="IPR006109">
    <property type="entry name" value="G3P_DH_NAD-dep_C"/>
</dbReference>
<dbReference type="PANTHER" id="PTHR11728">
    <property type="entry name" value="GLYCEROL-3-PHOSPHATE DEHYDROGENASE"/>
    <property type="match status" value="1"/>
</dbReference>
<name>A0A9P6H132_9MICR</name>
<keyword evidence="2 8" id="KW-0560">Oxidoreductase</keyword>
<dbReference type="SUPFAM" id="SSF48179">
    <property type="entry name" value="6-phosphogluconate dehydrogenase C-terminal domain-like"/>
    <property type="match status" value="1"/>
</dbReference>
<keyword evidence="13" id="KW-1185">Reference proteome</keyword>
<accession>A0A9P6H132</accession>
<feature type="domain" description="Glycerol-3-phosphate dehydrogenase NAD-dependent C-terminal" evidence="11">
    <location>
        <begin position="194"/>
        <end position="338"/>
    </location>
</feature>
<reference evidence="12 13" key="1">
    <citation type="journal article" date="2020" name="Genome Biol. Evol.">
        <title>Comparative genomics of strictly vertically transmitted, feminizing microsporidia endosymbionts of amphipod crustaceans.</title>
        <authorList>
            <person name="Cormier A."/>
            <person name="Chebbi M.A."/>
            <person name="Giraud I."/>
            <person name="Wattier R."/>
            <person name="Teixeira M."/>
            <person name="Gilbert C."/>
            <person name="Rigaud T."/>
            <person name="Cordaux R."/>
        </authorList>
    </citation>
    <scope>NUCLEOTIDE SEQUENCE [LARGE SCALE GENOMIC DNA]</scope>
    <source>
        <strain evidence="12 13">Ou3-Ou53</strain>
    </source>
</reference>
<protein>
    <recommendedName>
        <fullName evidence="9">Glycerol-3-phosphate dehydrogenase [NAD(+)]</fullName>
        <ecNumber evidence="9">1.1.1.8</ecNumber>
    </recommendedName>
</protein>
<comment type="catalytic activity">
    <reaction evidence="4 9">
        <text>sn-glycerol 3-phosphate + NAD(+) = dihydroxyacetone phosphate + NADH + H(+)</text>
        <dbReference type="Rhea" id="RHEA:11092"/>
        <dbReference type="ChEBI" id="CHEBI:15378"/>
        <dbReference type="ChEBI" id="CHEBI:57540"/>
        <dbReference type="ChEBI" id="CHEBI:57597"/>
        <dbReference type="ChEBI" id="CHEBI:57642"/>
        <dbReference type="ChEBI" id="CHEBI:57945"/>
        <dbReference type="EC" id="1.1.1.8"/>
    </reaction>
</comment>
<evidence type="ECO:0000256" key="2">
    <source>
        <dbReference type="ARBA" id="ARBA00023002"/>
    </source>
</evidence>
<dbReference type="OrthoDB" id="10263760at2759"/>
<dbReference type="Proteomes" id="UP000740883">
    <property type="component" value="Unassembled WGS sequence"/>
</dbReference>
<comment type="similarity">
    <text evidence="1 8">Belongs to the NAD-dependent glycerol-3-phosphate dehydrogenase family.</text>
</comment>
<dbReference type="GO" id="GO:0005975">
    <property type="term" value="P:carbohydrate metabolic process"/>
    <property type="evidence" value="ECO:0007669"/>
    <property type="project" value="InterPro"/>
</dbReference>
<dbReference type="PRINTS" id="PR00077">
    <property type="entry name" value="GPDHDRGNASE"/>
</dbReference>
<dbReference type="Gene3D" id="1.10.1040.10">
    <property type="entry name" value="N-(1-d-carboxylethyl)-l-norvaline Dehydrogenase, domain 2"/>
    <property type="match status" value="1"/>
</dbReference>
<feature type="binding site" evidence="7">
    <location>
        <position position="269"/>
    </location>
    <ligand>
        <name>NAD(+)</name>
        <dbReference type="ChEBI" id="CHEBI:57540"/>
    </ligand>
</feature>
<feature type="binding site" evidence="7">
    <location>
        <position position="98"/>
    </location>
    <ligand>
        <name>NAD(+)</name>
        <dbReference type="ChEBI" id="CHEBI:57540"/>
    </ligand>
</feature>
<evidence type="ECO:0000256" key="3">
    <source>
        <dbReference type="ARBA" id="ARBA00023027"/>
    </source>
</evidence>
<evidence type="ECO:0000313" key="12">
    <source>
        <dbReference type="EMBL" id="KAF9763103.1"/>
    </source>
</evidence>
<dbReference type="InterPro" id="IPR013328">
    <property type="entry name" value="6PGD_dom2"/>
</dbReference>
<dbReference type="Gene3D" id="3.40.50.720">
    <property type="entry name" value="NAD(P)-binding Rossmann-like Domain"/>
    <property type="match status" value="1"/>
</dbReference>
<feature type="binding site" evidence="7">
    <location>
        <begin position="9"/>
        <end position="14"/>
    </location>
    <ligand>
        <name>NAD(+)</name>
        <dbReference type="ChEBI" id="CHEBI:57540"/>
    </ligand>
</feature>
<evidence type="ECO:0000256" key="4">
    <source>
        <dbReference type="ARBA" id="ARBA00048683"/>
    </source>
</evidence>
<feature type="binding site" evidence="6">
    <location>
        <begin position="269"/>
        <end position="270"/>
    </location>
    <ligand>
        <name>substrate</name>
    </ligand>
</feature>
<dbReference type="InterPro" id="IPR006168">
    <property type="entry name" value="G3P_DH_NAD-dep"/>
</dbReference>
<dbReference type="EC" id="1.1.1.8" evidence="9"/>
<evidence type="ECO:0000313" key="13">
    <source>
        <dbReference type="Proteomes" id="UP000740883"/>
    </source>
</evidence>
<dbReference type="EMBL" id="SBJO01000099">
    <property type="protein sequence ID" value="KAF9763103.1"/>
    <property type="molecule type" value="Genomic_DNA"/>
</dbReference>
<feature type="binding site" evidence="7">
    <location>
        <position position="295"/>
    </location>
    <ligand>
        <name>NAD(+)</name>
        <dbReference type="ChEBI" id="CHEBI:57540"/>
    </ligand>
</feature>
<comment type="caution">
    <text evidence="12">The sequence shown here is derived from an EMBL/GenBank/DDBJ whole genome shotgun (WGS) entry which is preliminary data.</text>
</comment>
<proteinExistence type="inferred from homology"/>
<evidence type="ECO:0000256" key="5">
    <source>
        <dbReference type="PIRSR" id="PIRSR000114-1"/>
    </source>
</evidence>
<evidence type="ECO:0000256" key="7">
    <source>
        <dbReference type="PIRSR" id="PIRSR000114-3"/>
    </source>
</evidence>
<dbReference type="NCBIfam" id="TIGR03376">
    <property type="entry name" value="glycerol3P_DH"/>
    <property type="match status" value="1"/>
</dbReference>
<feature type="active site" description="Proton acceptor" evidence="5">
    <location>
        <position position="205"/>
    </location>
</feature>
<feature type="binding site" evidence="6">
    <location>
        <position position="120"/>
    </location>
    <ligand>
        <name>substrate</name>
    </ligand>
</feature>
<gene>
    <name evidence="12" type="primary">Gpd1</name>
    <name evidence="12" type="ORF">NGRA_1497</name>
</gene>
<evidence type="ECO:0000256" key="6">
    <source>
        <dbReference type="PIRSR" id="PIRSR000114-2"/>
    </source>
</evidence>
<dbReference type="InterPro" id="IPR036291">
    <property type="entry name" value="NAD(P)-bd_dom_sf"/>
</dbReference>
<evidence type="ECO:0000256" key="8">
    <source>
        <dbReference type="RuleBase" id="RU000437"/>
    </source>
</evidence>
<keyword evidence="3 7" id="KW-0520">NAD</keyword>
<dbReference type="SUPFAM" id="SSF51735">
    <property type="entry name" value="NAD(P)-binding Rossmann-fold domains"/>
    <property type="match status" value="1"/>
</dbReference>
<organism evidence="12 13">
    <name type="scientific">Nosema granulosis</name>
    <dbReference type="NCBI Taxonomy" id="83296"/>
    <lineage>
        <taxon>Eukaryota</taxon>
        <taxon>Fungi</taxon>
        <taxon>Fungi incertae sedis</taxon>
        <taxon>Microsporidia</taxon>
        <taxon>Nosematidae</taxon>
        <taxon>Nosema</taxon>
    </lineage>
</organism>
<dbReference type="FunFam" id="1.10.1040.10:FF:000004">
    <property type="entry name" value="Glycerol-3-phosphate dehydrogenase [NAD(+)]"/>
    <property type="match status" value="1"/>
</dbReference>
<dbReference type="GO" id="GO:0141152">
    <property type="term" value="F:glycerol-3-phosphate dehydrogenase (NAD+) activity"/>
    <property type="evidence" value="ECO:0007669"/>
    <property type="project" value="UniProtKB-UniRule"/>
</dbReference>
<dbReference type="GO" id="GO:0042803">
    <property type="term" value="F:protein homodimerization activity"/>
    <property type="evidence" value="ECO:0007669"/>
    <property type="project" value="InterPro"/>
</dbReference>
<evidence type="ECO:0000256" key="9">
    <source>
        <dbReference type="RuleBase" id="RU361243"/>
    </source>
</evidence>
<dbReference type="Pfam" id="PF01210">
    <property type="entry name" value="NAD_Gly3P_dh_N"/>
    <property type="match status" value="1"/>
</dbReference>
<feature type="binding site" evidence="7">
    <location>
        <position position="154"/>
    </location>
    <ligand>
        <name>NAD(+)</name>
        <dbReference type="ChEBI" id="CHEBI:57540"/>
    </ligand>
</feature>
<dbReference type="Pfam" id="PF07479">
    <property type="entry name" value="NAD_Gly3P_dh_C"/>
    <property type="match status" value="1"/>
</dbReference>
<feature type="binding site" evidence="7">
    <location>
        <position position="297"/>
    </location>
    <ligand>
        <name>NAD(+)</name>
        <dbReference type="ChEBI" id="CHEBI:57540"/>
    </ligand>
</feature>
<dbReference type="PROSITE" id="PS00957">
    <property type="entry name" value="NAD_G3PDH"/>
    <property type="match status" value="1"/>
</dbReference>
<dbReference type="GO" id="GO:0046168">
    <property type="term" value="P:glycerol-3-phosphate catabolic process"/>
    <property type="evidence" value="ECO:0007669"/>
    <property type="project" value="UniProtKB-UniRule"/>
</dbReference>
<feature type="domain" description="Glycerol-3-phosphate dehydrogenase NAD-dependent N-terminal" evidence="10">
    <location>
        <begin position="5"/>
        <end position="173"/>
    </location>
</feature>
<dbReference type="InterPro" id="IPR008927">
    <property type="entry name" value="6-PGluconate_DH-like_C_sf"/>
</dbReference>
<dbReference type="PANTHER" id="PTHR11728:SF8">
    <property type="entry name" value="GLYCEROL-3-PHOSPHATE DEHYDROGENASE [NAD(+)]-RELATED"/>
    <property type="match status" value="1"/>
</dbReference>
<dbReference type="PIRSF" id="PIRSF000114">
    <property type="entry name" value="Glycerol-3-P_dh"/>
    <property type="match status" value="1"/>
</dbReference>
<evidence type="ECO:0000256" key="1">
    <source>
        <dbReference type="ARBA" id="ARBA00011009"/>
    </source>
</evidence>
<dbReference type="InterPro" id="IPR017751">
    <property type="entry name" value="G3P_DH_NAD-dep_euk"/>
</dbReference>